<dbReference type="InterPro" id="IPR006638">
    <property type="entry name" value="Elp3/MiaA/NifB-like_rSAM"/>
</dbReference>
<dbReference type="SFLD" id="SFLDS00029">
    <property type="entry name" value="Radical_SAM"/>
    <property type="match status" value="1"/>
</dbReference>
<dbReference type="GO" id="GO:0051536">
    <property type="term" value="F:iron-sulfur cluster binding"/>
    <property type="evidence" value="ECO:0007669"/>
    <property type="project" value="UniProtKB-KW"/>
</dbReference>
<dbReference type="GO" id="GO:0046872">
    <property type="term" value="F:metal ion binding"/>
    <property type="evidence" value="ECO:0007669"/>
    <property type="project" value="UniProtKB-KW"/>
</dbReference>
<dbReference type="KEGG" id="dbr:Deba_2507"/>
<dbReference type="SFLD" id="SFLDG01067">
    <property type="entry name" value="SPASM/twitch_domain_containing"/>
    <property type="match status" value="1"/>
</dbReference>
<sequence length="338" mass="37859">MPDENTSPTLEKHGFVIVAPDMRCNNNCLFCYDKDSPVEALESVSVNELVERTLAEAARQGIRRVGVSGGEPTIYPGIVDFARRLRGRGLATSILTNGRTLKDAAWLEELLDAGVDHFHVSVHSDLAHEHDAVTRAPGSFDDTLQGLCNIDQARRRRRLDLTIAHVMHRRNYRRLEHFARFIAPFGPYYVLLSYSIVHQASPDDQMNLLAPFETIMPEVLKACQTFDALGQKVYVDNVPPCVMRGHERICLDFQKTNNLNIIGLKMLGRSEGKRYKAVRQSINSHERAFAAQCADCAIRPYCGGLLGSYAEHFGQPKLRPYSPQEIRDRLSAAQAAAN</sequence>
<comment type="cofactor">
    <cofactor evidence="1">
        <name>[4Fe-4S] cluster</name>
        <dbReference type="ChEBI" id="CHEBI:49883"/>
    </cofactor>
</comment>
<dbReference type="HOGENOM" id="CLU_820683_0_0_7"/>
<dbReference type="CDD" id="cd01335">
    <property type="entry name" value="Radical_SAM"/>
    <property type="match status" value="1"/>
</dbReference>
<evidence type="ECO:0000259" key="6">
    <source>
        <dbReference type="PROSITE" id="PS51918"/>
    </source>
</evidence>
<dbReference type="PROSITE" id="PS51918">
    <property type="entry name" value="RADICAL_SAM"/>
    <property type="match status" value="1"/>
</dbReference>
<dbReference type="SMART" id="SM00729">
    <property type="entry name" value="Elp3"/>
    <property type="match status" value="1"/>
</dbReference>
<dbReference type="SUPFAM" id="SSF102114">
    <property type="entry name" value="Radical SAM enzymes"/>
    <property type="match status" value="1"/>
</dbReference>
<protein>
    <submittedName>
        <fullName evidence="7">Radical SAM domain protein</fullName>
    </submittedName>
</protein>
<dbReference type="PANTHER" id="PTHR11228">
    <property type="entry name" value="RADICAL SAM DOMAIN PROTEIN"/>
    <property type="match status" value="1"/>
</dbReference>
<evidence type="ECO:0000256" key="5">
    <source>
        <dbReference type="ARBA" id="ARBA00023014"/>
    </source>
</evidence>
<organism evidence="7 8">
    <name type="scientific">Desulfarculus baarsii (strain ATCC 33931 / DSM 2075 / LMG 7858 / VKM B-1802 / 2st14)</name>
    <dbReference type="NCBI Taxonomy" id="644282"/>
    <lineage>
        <taxon>Bacteria</taxon>
        <taxon>Pseudomonadati</taxon>
        <taxon>Thermodesulfobacteriota</taxon>
        <taxon>Desulfarculia</taxon>
        <taxon>Desulfarculales</taxon>
        <taxon>Desulfarculaceae</taxon>
        <taxon>Desulfarculus</taxon>
    </lineage>
</organism>
<dbReference type="eggNOG" id="COG0535">
    <property type="taxonomic scope" value="Bacteria"/>
</dbReference>
<dbReference type="STRING" id="644282.Deba_2507"/>
<evidence type="ECO:0000256" key="3">
    <source>
        <dbReference type="ARBA" id="ARBA00022723"/>
    </source>
</evidence>
<dbReference type="Gene3D" id="3.20.20.70">
    <property type="entry name" value="Aldolase class I"/>
    <property type="match status" value="1"/>
</dbReference>
<evidence type="ECO:0000313" key="8">
    <source>
        <dbReference type="Proteomes" id="UP000009047"/>
    </source>
</evidence>
<keyword evidence="3" id="KW-0479">Metal-binding</keyword>
<dbReference type="Proteomes" id="UP000009047">
    <property type="component" value="Chromosome"/>
</dbReference>
<evidence type="ECO:0000256" key="4">
    <source>
        <dbReference type="ARBA" id="ARBA00023004"/>
    </source>
</evidence>
<dbReference type="GO" id="GO:0003824">
    <property type="term" value="F:catalytic activity"/>
    <property type="evidence" value="ECO:0007669"/>
    <property type="project" value="InterPro"/>
</dbReference>
<proteinExistence type="predicted"/>
<dbReference type="EMBL" id="CP002085">
    <property type="protein sequence ID" value="ADK85867.1"/>
    <property type="molecule type" value="Genomic_DNA"/>
</dbReference>
<keyword evidence="5" id="KW-0411">Iron-sulfur</keyword>
<evidence type="ECO:0000256" key="2">
    <source>
        <dbReference type="ARBA" id="ARBA00022691"/>
    </source>
</evidence>
<keyword evidence="8" id="KW-1185">Reference proteome</keyword>
<dbReference type="PANTHER" id="PTHR11228:SF35">
    <property type="entry name" value="MOLYBDENUM COFACTOR BIOSYNTHESIS PROTEIN A-RELATED"/>
    <property type="match status" value="1"/>
</dbReference>
<dbReference type="OrthoDB" id="9782387at2"/>
<dbReference type="InterPro" id="IPR050377">
    <property type="entry name" value="Radical_SAM_PqqE_MftC-like"/>
</dbReference>
<gene>
    <name evidence="7" type="ordered locus">Deba_2507</name>
</gene>
<keyword evidence="2" id="KW-0949">S-adenosyl-L-methionine</keyword>
<evidence type="ECO:0000256" key="1">
    <source>
        <dbReference type="ARBA" id="ARBA00001966"/>
    </source>
</evidence>
<reference evidence="7 8" key="1">
    <citation type="journal article" date="2010" name="Stand. Genomic Sci.">
        <title>Complete genome sequence of Desulfarculus baarsii type strain (2st14).</title>
        <authorList>
            <person name="Sun H."/>
            <person name="Spring S."/>
            <person name="Lapidus A."/>
            <person name="Davenport K."/>
            <person name="Del Rio T.G."/>
            <person name="Tice H."/>
            <person name="Nolan M."/>
            <person name="Copeland A."/>
            <person name="Cheng J.F."/>
            <person name="Lucas S."/>
            <person name="Tapia R."/>
            <person name="Goodwin L."/>
            <person name="Pitluck S."/>
            <person name="Ivanova N."/>
            <person name="Pagani I."/>
            <person name="Mavromatis K."/>
            <person name="Ovchinnikova G."/>
            <person name="Pati A."/>
            <person name="Chen A."/>
            <person name="Palaniappan K."/>
            <person name="Hauser L."/>
            <person name="Chang Y.J."/>
            <person name="Jeffries C.D."/>
            <person name="Detter J.C."/>
            <person name="Han C."/>
            <person name="Rohde M."/>
            <person name="Brambilla E."/>
            <person name="Goker M."/>
            <person name="Woyke T."/>
            <person name="Bristow J."/>
            <person name="Eisen J.A."/>
            <person name="Markowitz V."/>
            <person name="Hugenholtz P."/>
            <person name="Kyrpides N.C."/>
            <person name="Klenk H.P."/>
            <person name="Land M."/>
        </authorList>
    </citation>
    <scope>NUCLEOTIDE SEQUENCE [LARGE SCALE GENOMIC DNA]</scope>
    <source>
        <strain evidence="8">ATCC 33931 / DSM 2075 / LMG 7858 / VKM B-1802 / 2st14</strain>
    </source>
</reference>
<dbReference type="InterPro" id="IPR058240">
    <property type="entry name" value="rSAM_sf"/>
</dbReference>
<dbReference type="Pfam" id="PF04055">
    <property type="entry name" value="Radical_SAM"/>
    <property type="match status" value="1"/>
</dbReference>
<evidence type="ECO:0000313" key="7">
    <source>
        <dbReference type="EMBL" id="ADK85867.1"/>
    </source>
</evidence>
<keyword evidence="4" id="KW-0408">Iron</keyword>
<dbReference type="AlphaFoldDB" id="E1QJX4"/>
<accession>E1QJX4</accession>
<dbReference type="InterPro" id="IPR013785">
    <property type="entry name" value="Aldolase_TIM"/>
</dbReference>
<name>E1QJX4_DESB2</name>
<feature type="domain" description="Radical SAM core" evidence="6">
    <location>
        <begin position="8"/>
        <end position="232"/>
    </location>
</feature>
<dbReference type="InterPro" id="IPR007197">
    <property type="entry name" value="rSAM"/>
</dbReference>
<dbReference type="RefSeq" id="WP_013259306.1">
    <property type="nucleotide sequence ID" value="NC_014365.1"/>
</dbReference>